<organism evidence="1">
    <name type="scientific">marine sediment metagenome</name>
    <dbReference type="NCBI Taxonomy" id="412755"/>
    <lineage>
        <taxon>unclassified sequences</taxon>
        <taxon>metagenomes</taxon>
        <taxon>ecological metagenomes</taxon>
    </lineage>
</organism>
<sequence length="25" mass="2758">MNLSTLSIKRPVLTIVMNIALILFG</sequence>
<dbReference type="EMBL" id="LAZR01004352">
    <property type="protein sequence ID" value="KKN09394.1"/>
    <property type="molecule type" value="Genomic_DNA"/>
</dbReference>
<dbReference type="AlphaFoldDB" id="A0A0F9MUH7"/>
<feature type="non-terminal residue" evidence="1">
    <location>
        <position position="25"/>
    </location>
</feature>
<protein>
    <submittedName>
        <fullName evidence="1">Uncharacterized protein</fullName>
    </submittedName>
</protein>
<proteinExistence type="predicted"/>
<reference evidence="1" key="1">
    <citation type="journal article" date="2015" name="Nature">
        <title>Complex archaea that bridge the gap between prokaryotes and eukaryotes.</title>
        <authorList>
            <person name="Spang A."/>
            <person name="Saw J.H."/>
            <person name="Jorgensen S.L."/>
            <person name="Zaremba-Niedzwiedzka K."/>
            <person name="Martijn J."/>
            <person name="Lind A.E."/>
            <person name="van Eijk R."/>
            <person name="Schleper C."/>
            <person name="Guy L."/>
            <person name="Ettema T.J."/>
        </authorList>
    </citation>
    <scope>NUCLEOTIDE SEQUENCE</scope>
</reference>
<accession>A0A0F9MUH7</accession>
<evidence type="ECO:0000313" key="1">
    <source>
        <dbReference type="EMBL" id="KKN09394.1"/>
    </source>
</evidence>
<gene>
    <name evidence="1" type="ORF">LCGC14_1047020</name>
</gene>
<name>A0A0F9MUH7_9ZZZZ</name>
<comment type="caution">
    <text evidence="1">The sequence shown here is derived from an EMBL/GenBank/DDBJ whole genome shotgun (WGS) entry which is preliminary data.</text>
</comment>